<evidence type="ECO:0000256" key="8">
    <source>
        <dbReference type="PROSITE-ProRule" id="PRU00703"/>
    </source>
</evidence>
<keyword evidence="4" id="KW-0677">Repeat</keyword>
<gene>
    <name evidence="12" type="ORF">ACFQL7_19505</name>
</gene>
<dbReference type="InterPro" id="IPR002550">
    <property type="entry name" value="CNNM"/>
</dbReference>
<evidence type="ECO:0000256" key="4">
    <source>
        <dbReference type="ARBA" id="ARBA00022737"/>
    </source>
</evidence>
<dbReference type="Gene3D" id="3.30.465.10">
    <property type="match status" value="1"/>
</dbReference>
<dbReference type="InterPro" id="IPR016169">
    <property type="entry name" value="FAD-bd_PCMH_sub2"/>
</dbReference>
<evidence type="ECO:0000256" key="6">
    <source>
        <dbReference type="ARBA" id="ARBA00023122"/>
    </source>
</evidence>
<dbReference type="GeneID" id="76201532"/>
<dbReference type="Pfam" id="PF03471">
    <property type="entry name" value="CorC_HlyC"/>
    <property type="match status" value="1"/>
</dbReference>
<dbReference type="InterPro" id="IPR005170">
    <property type="entry name" value="Transptr-assoc_dom"/>
</dbReference>
<evidence type="ECO:0000256" key="1">
    <source>
        <dbReference type="ARBA" id="ARBA00004651"/>
    </source>
</evidence>
<dbReference type="PROSITE" id="PS51846">
    <property type="entry name" value="CNNM"/>
    <property type="match status" value="1"/>
</dbReference>
<evidence type="ECO:0000259" key="11">
    <source>
        <dbReference type="PROSITE" id="PS51846"/>
    </source>
</evidence>
<keyword evidence="7 9" id="KW-0472">Membrane</keyword>
<keyword evidence="5 9" id="KW-1133">Transmembrane helix</keyword>
<evidence type="ECO:0000313" key="13">
    <source>
        <dbReference type="Proteomes" id="UP001596417"/>
    </source>
</evidence>
<dbReference type="SMART" id="SM01091">
    <property type="entry name" value="CorC_HlyC"/>
    <property type="match status" value="1"/>
</dbReference>
<feature type="transmembrane region" description="Helical" evidence="9">
    <location>
        <begin position="63"/>
        <end position="90"/>
    </location>
</feature>
<proteinExistence type="predicted"/>
<protein>
    <submittedName>
        <fullName evidence="12">Hemolysin family protein</fullName>
    </submittedName>
</protein>
<dbReference type="InterPro" id="IPR036318">
    <property type="entry name" value="FAD-bd_PCMH-like_sf"/>
</dbReference>
<sequence length="444" mass="48946">MSAPIISVVSLLVALFLVFLNGLFVAAEFAFVRVRPNQIRARVEEGKPSATVVKEAVDNLDDYLAVCQLGITISSLGLGWIGGPAVAALISPVLEPTLASESVHIVAVAIGFSLITFLHVTFGELAPKTFSIQDAETISFLVAPPMKFFYYLFMPGVIFFNGTANAFTRMLGYPPASETEETHTEEDIRALIARSREQGMVEADEEEMIEGVFELNDTSAREIMTPRPDVETFSADMPLETLLAETAEQNHTCYPVLNRDDGEQVLGSVHVEDMLRAAVADEGAPITARDLLRDVLTVPENRHIDDLLADLQEREVQMAMVFDEWGSFEGIVTVEDILEKIVGEIRDEFDTEEEEPSIDSRDTGGYTIDGRVPIQRLNTTLDADFESKSFETTGGLVLDQLGRAPEPDDRVELDGYVLHVDKVDGTRISTVIAEETKINEQNEQ</sequence>
<reference evidence="12 13" key="1">
    <citation type="journal article" date="2019" name="Int. J. Syst. Evol. Microbiol.">
        <title>The Global Catalogue of Microorganisms (GCM) 10K type strain sequencing project: providing services to taxonomists for standard genome sequencing and annotation.</title>
        <authorList>
            <consortium name="The Broad Institute Genomics Platform"/>
            <consortium name="The Broad Institute Genome Sequencing Center for Infectious Disease"/>
            <person name="Wu L."/>
            <person name="Ma J."/>
        </authorList>
    </citation>
    <scope>NUCLEOTIDE SEQUENCE [LARGE SCALE GENOMIC DNA]</scope>
    <source>
        <strain evidence="12 13">RDMS1</strain>
    </source>
</reference>
<comment type="subcellular location">
    <subcellularLocation>
        <location evidence="1">Cell membrane</location>
        <topology evidence="1">Multi-pass membrane protein</topology>
    </subcellularLocation>
</comment>
<evidence type="ECO:0000259" key="10">
    <source>
        <dbReference type="PROSITE" id="PS51371"/>
    </source>
</evidence>
<accession>A0ABD5YU99</accession>
<dbReference type="FunFam" id="3.10.580.10:FF:000002">
    <property type="entry name" value="Magnesium/cobalt efflux protein CorC"/>
    <property type="match status" value="1"/>
</dbReference>
<feature type="transmembrane region" description="Helical" evidence="9">
    <location>
        <begin position="148"/>
        <end position="167"/>
    </location>
</feature>
<dbReference type="InterPro" id="IPR046342">
    <property type="entry name" value="CBS_dom_sf"/>
</dbReference>
<name>A0ABD5YU99_9EURY</name>
<feature type="transmembrane region" description="Helical" evidence="9">
    <location>
        <begin position="102"/>
        <end position="122"/>
    </location>
</feature>
<dbReference type="Proteomes" id="UP001596417">
    <property type="component" value="Unassembled WGS sequence"/>
</dbReference>
<keyword evidence="6 8" id="KW-0129">CBS domain</keyword>
<dbReference type="InterPro" id="IPR000644">
    <property type="entry name" value="CBS_dom"/>
</dbReference>
<comment type="caution">
    <text evidence="12">The sequence shown here is derived from an EMBL/GenBank/DDBJ whole genome shotgun (WGS) entry which is preliminary data.</text>
</comment>
<dbReference type="SUPFAM" id="SSF54631">
    <property type="entry name" value="CBS-domain pair"/>
    <property type="match status" value="1"/>
</dbReference>
<dbReference type="PROSITE" id="PS51371">
    <property type="entry name" value="CBS"/>
    <property type="match status" value="2"/>
</dbReference>
<dbReference type="Pfam" id="PF00571">
    <property type="entry name" value="CBS"/>
    <property type="match status" value="2"/>
</dbReference>
<evidence type="ECO:0000313" key="12">
    <source>
        <dbReference type="EMBL" id="MFC7191756.1"/>
    </source>
</evidence>
<dbReference type="RefSeq" id="WP_248903563.1">
    <property type="nucleotide sequence ID" value="NZ_CP109979.1"/>
</dbReference>
<evidence type="ECO:0000256" key="9">
    <source>
        <dbReference type="SAM" id="Phobius"/>
    </source>
</evidence>
<dbReference type="InterPro" id="IPR044751">
    <property type="entry name" value="Ion_transp-like_CBS"/>
</dbReference>
<dbReference type="Pfam" id="PF01595">
    <property type="entry name" value="CNNM"/>
    <property type="match status" value="1"/>
</dbReference>
<dbReference type="InterPro" id="IPR051676">
    <property type="entry name" value="UPF0053_domain"/>
</dbReference>
<dbReference type="SMART" id="SM00116">
    <property type="entry name" value="CBS"/>
    <property type="match status" value="2"/>
</dbReference>
<dbReference type="PANTHER" id="PTHR43099:SF5">
    <property type="entry name" value="HLYC_CORC FAMILY TRANSPORTER"/>
    <property type="match status" value="1"/>
</dbReference>
<dbReference type="Gene3D" id="3.10.580.10">
    <property type="entry name" value="CBS-domain"/>
    <property type="match status" value="1"/>
</dbReference>
<feature type="domain" description="CBS" evidence="10">
    <location>
        <begin position="224"/>
        <end position="286"/>
    </location>
</feature>
<evidence type="ECO:0000256" key="3">
    <source>
        <dbReference type="ARBA" id="ARBA00022692"/>
    </source>
</evidence>
<evidence type="ECO:0000256" key="2">
    <source>
        <dbReference type="ARBA" id="ARBA00022475"/>
    </source>
</evidence>
<feature type="domain" description="CBS" evidence="10">
    <location>
        <begin position="291"/>
        <end position="348"/>
    </location>
</feature>
<dbReference type="CDD" id="cd04590">
    <property type="entry name" value="CBS_pair_CorC_HlyC_assoc"/>
    <property type="match status" value="1"/>
</dbReference>
<organism evidence="12 13">
    <name type="scientific">Halocatena marina</name>
    <dbReference type="NCBI Taxonomy" id="2934937"/>
    <lineage>
        <taxon>Archaea</taxon>
        <taxon>Methanobacteriati</taxon>
        <taxon>Methanobacteriota</taxon>
        <taxon>Stenosarchaea group</taxon>
        <taxon>Halobacteria</taxon>
        <taxon>Halobacteriales</taxon>
        <taxon>Natronomonadaceae</taxon>
        <taxon>Halocatena</taxon>
    </lineage>
</organism>
<keyword evidence="2" id="KW-1003">Cell membrane</keyword>
<dbReference type="SUPFAM" id="SSF56176">
    <property type="entry name" value="FAD-binding/transporter-associated domain-like"/>
    <property type="match status" value="1"/>
</dbReference>
<evidence type="ECO:0000256" key="7">
    <source>
        <dbReference type="ARBA" id="ARBA00023136"/>
    </source>
</evidence>
<dbReference type="AlphaFoldDB" id="A0ABD5YU99"/>
<feature type="domain" description="CNNM transmembrane" evidence="11">
    <location>
        <begin position="3"/>
        <end position="206"/>
    </location>
</feature>
<dbReference type="GO" id="GO:0005886">
    <property type="term" value="C:plasma membrane"/>
    <property type="evidence" value="ECO:0007669"/>
    <property type="project" value="UniProtKB-SubCell"/>
</dbReference>
<keyword evidence="3 9" id="KW-0812">Transmembrane</keyword>
<evidence type="ECO:0000256" key="5">
    <source>
        <dbReference type="ARBA" id="ARBA00022989"/>
    </source>
</evidence>
<keyword evidence="13" id="KW-1185">Reference proteome</keyword>
<dbReference type="EMBL" id="JBHTAX010000001">
    <property type="protein sequence ID" value="MFC7191756.1"/>
    <property type="molecule type" value="Genomic_DNA"/>
</dbReference>
<dbReference type="PANTHER" id="PTHR43099">
    <property type="entry name" value="UPF0053 PROTEIN YRKA"/>
    <property type="match status" value="1"/>
</dbReference>